<gene>
    <name evidence="2" type="ORF">TASIC1_0008029700</name>
</gene>
<evidence type="ECO:0000313" key="2">
    <source>
        <dbReference type="EMBL" id="GFP57456.1"/>
    </source>
</evidence>
<accession>A0A6V8R057</accession>
<organism evidence="2 3">
    <name type="scientific">Trichoderma asperellum</name>
    <name type="common">Filamentous fungus</name>
    <dbReference type="NCBI Taxonomy" id="101201"/>
    <lineage>
        <taxon>Eukaryota</taxon>
        <taxon>Fungi</taxon>
        <taxon>Dikarya</taxon>
        <taxon>Ascomycota</taxon>
        <taxon>Pezizomycotina</taxon>
        <taxon>Sordariomycetes</taxon>
        <taxon>Hypocreomycetidae</taxon>
        <taxon>Hypocreales</taxon>
        <taxon>Hypocreaceae</taxon>
        <taxon>Trichoderma</taxon>
    </lineage>
</organism>
<dbReference type="InterPro" id="IPR006076">
    <property type="entry name" value="FAD-dep_OxRdtase"/>
</dbReference>
<dbReference type="Gene3D" id="3.50.50.60">
    <property type="entry name" value="FAD/NAD(P)-binding domain"/>
    <property type="match status" value="1"/>
</dbReference>
<dbReference type="Proteomes" id="UP000517252">
    <property type="component" value="Unassembled WGS sequence"/>
</dbReference>
<dbReference type="GO" id="GO:0042147">
    <property type="term" value="P:retrograde transport, endosome to Golgi"/>
    <property type="evidence" value="ECO:0007669"/>
    <property type="project" value="TreeGrafter"/>
</dbReference>
<dbReference type="Pfam" id="PF01266">
    <property type="entry name" value="DAO"/>
    <property type="match status" value="1"/>
</dbReference>
<dbReference type="EMBL" id="BLZH01000008">
    <property type="protein sequence ID" value="GFP57456.1"/>
    <property type="molecule type" value="Genomic_DNA"/>
</dbReference>
<dbReference type="PANTHER" id="PTHR13847">
    <property type="entry name" value="SARCOSINE DEHYDROGENASE-RELATED"/>
    <property type="match status" value="1"/>
</dbReference>
<dbReference type="GO" id="GO:0005770">
    <property type="term" value="C:late endosome"/>
    <property type="evidence" value="ECO:0007669"/>
    <property type="project" value="TreeGrafter"/>
</dbReference>
<dbReference type="SUPFAM" id="SSF51905">
    <property type="entry name" value="FAD/NAD(P)-binding domain"/>
    <property type="match status" value="1"/>
</dbReference>
<dbReference type="AlphaFoldDB" id="A0A6V8R057"/>
<dbReference type="PANTHER" id="PTHR13847:SF185">
    <property type="entry name" value="FAD DEPENDENT OXIDOREDUCTASE SUPERFAMILY (AFU_ORTHOLOGUE AFUA_3G02360)"/>
    <property type="match status" value="1"/>
</dbReference>
<dbReference type="Gene3D" id="3.30.9.10">
    <property type="entry name" value="D-Amino Acid Oxidase, subunit A, domain 2"/>
    <property type="match status" value="1"/>
</dbReference>
<comment type="caution">
    <text evidence="2">The sequence shown here is derived from an EMBL/GenBank/DDBJ whole genome shotgun (WGS) entry which is preliminary data.</text>
</comment>
<reference evidence="2 3" key="1">
    <citation type="submission" date="2020-07" db="EMBL/GenBank/DDBJ databases">
        <title>Trichoderma asperellum IC-1 whole genome shotgun sequence.</title>
        <authorList>
            <person name="Kanamasa S."/>
            <person name="Takahashi H."/>
        </authorList>
    </citation>
    <scope>NUCLEOTIDE SEQUENCE [LARGE SCALE GENOMIC DNA]</scope>
    <source>
        <strain evidence="2 3">IC-1</strain>
    </source>
</reference>
<evidence type="ECO:0000313" key="3">
    <source>
        <dbReference type="Proteomes" id="UP000517252"/>
    </source>
</evidence>
<protein>
    <submittedName>
        <fullName evidence="2">Putative oxidoreductase C1F5.03c</fullName>
    </submittedName>
</protein>
<feature type="domain" description="FAD dependent oxidoreductase" evidence="1">
    <location>
        <begin position="4"/>
        <end position="390"/>
    </location>
</feature>
<dbReference type="GO" id="GO:0005829">
    <property type="term" value="C:cytosol"/>
    <property type="evidence" value="ECO:0007669"/>
    <property type="project" value="GOC"/>
</dbReference>
<proteinExistence type="predicted"/>
<dbReference type="OrthoDB" id="498204at2759"/>
<sequence length="405" mass="43500">MPHTVILGSGVIGLSTAFYLRQHQPGTTIHLVDSARELFSSASGYAGGFLAKDWFRPDLVPLAELSFEEHRKLAEEENGRERWAYAKSVTVSYEPNGPLLGGKRGEDWLLEGTSRAGLVEARREHKEGEVPDWLRRVDGDSVNVIDDGSGTAIVDPLLFCQFLLEKVKAAGVHIHNPAEALRLETDDNGKLSGVAIKNTETLEETVIPATKVLLAAGSWTPSVFKTLFKDRFSVDIPIGGLGGHSLVLKAPSEVTICHSVYTTMGSHSPEIYSRPNGEIYVAGVNSPGLPIPGPTFKAATMSEPLGKLKDIARRLIVTPGGEDLVIVREGLCFRPVTNRGTPYVSRLTDEKLGEDTNLKEGEEGGVFIAAGHGPWGISLSLGTGKVVAEMLSGKPLSVDISSLGF</sequence>
<evidence type="ECO:0000259" key="1">
    <source>
        <dbReference type="Pfam" id="PF01266"/>
    </source>
</evidence>
<name>A0A6V8R057_TRIAP</name>
<dbReference type="InterPro" id="IPR036188">
    <property type="entry name" value="FAD/NAD-bd_sf"/>
</dbReference>